<dbReference type="Pfam" id="PF20205">
    <property type="entry name" value="DUF6567"/>
    <property type="match status" value="1"/>
</dbReference>
<reference evidence="1 2" key="1">
    <citation type="submission" date="2019-04" db="EMBL/GenBank/DDBJ databases">
        <authorList>
            <person name="Van Vliet M D."/>
        </authorList>
    </citation>
    <scope>NUCLEOTIDE SEQUENCE [LARGE SCALE GENOMIC DNA]</scope>
    <source>
        <strain evidence="1 2">F21</strain>
    </source>
</reference>
<keyword evidence="2" id="KW-1185">Reference proteome</keyword>
<gene>
    <name evidence="1" type="ORF">SCARR_02426</name>
</gene>
<dbReference type="AlphaFoldDB" id="A0A6C2UKF3"/>
<evidence type="ECO:0000313" key="1">
    <source>
        <dbReference type="EMBL" id="VGO20363.1"/>
    </source>
</evidence>
<accession>A0A6C2UKF3</accession>
<protein>
    <submittedName>
        <fullName evidence="1">Uncharacterized protein</fullName>
    </submittedName>
</protein>
<name>A0A6C2UKF3_9BACT</name>
<evidence type="ECO:0000313" key="2">
    <source>
        <dbReference type="Proteomes" id="UP000346198"/>
    </source>
</evidence>
<proteinExistence type="predicted"/>
<organism evidence="1 2">
    <name type="scientific">Pontiella sulfatireligans</name>
    <dbReference type="NCBI Taxonomy" id="2750658"/>
    <lineage>
        <taxon>Bacteria</taxon>
        <taxon>Pseudomonadati</taxon>
        <taxon>Kiritimatiellota</taxon>
        <taxon>Kiritimatiellia</taxon>
        <taxon>Kiritimatiellales</taxon>
        <taxon>Pontiellaceae</taxon>
        <taxon>Pontiella</taxon>
    </lineage>
</organism>
<dbReference type="Proteomes" id="UP000346198">
    <property type="component" value="Unassembled WGS sequence"/>
</dbReference>
<dbReference type="EMBL" id="CAAHFH010000001">
    <property type="protein sequence ID" value="VGO20363.1"/>
    <property type="molecule type" value="Genomic_DNA"/>
</dbReference>
<dbReference type="RefSeq" id="WP_136061787.1">
    <property type="nucleotide sequence ID" value="NZ_CAAHFH010000001.1"/>
</dbReference>
<dbReference type="InterPro" id="IPR046697">
    <property type="entry name" value="DUF6567"/>
</dbReference>
<sequence length="147" mass="15219">MTAALAAGLCSTLLAGCTSPRGGRYDQSNATGVELSQNNYKVVKANATGTSKGFRLLGIIPFANPSYSKAKTKLYESAGTDMTGRSIVLSNQSEDKTSLYLILFSIPKLTLSADIVEFVDNAPAPVAAPVATPAVQPVAEPEATPAP</sequence>